<proteinExistence type="predicted"/>
<dbReference type="Pfam" id="PF08002">
    <property type="entry name" value="DUF1697"/>
    <property type="match status" value="1"/>
</dbReference>
<dbReference type="RefSeq" id="WP_204916023.1">
    <property type="nucleotide sequence ID" value="NZ_BAAAQP010000003.1"/>
</dbReference>
<dbReference type="PANTHER" id="PTHR36439:SF1">
    <property type="entry name" value="DUF1697 DOMAIN-CONTAINING PROTEIN"/>
    <property type="match status" value="1"/>
</dbReference>
<accession>A0ABS2RE89</accession>
<dbReference type="Gene3D" id="3.30.70.1280">
    <property type="entry name" value="SP0830-like domains"/>
    <property type="match status" value="1"/>
</dbReference>
<gene>
    <name evidence="1" type="ORF">JOE57_000231</name>
</gene>
<comment type="caution">
    <text evidence="1">The sequence shown here is derived from an EMBL/GenBank/DDBJ whole genome shotgun (WGS) entry which is preliminary data.</text>
</comment>
<keyword evidence="2" id="KW-1185">Reference proteome</keyword>
<evidence type="ECO:0000313" key="2">
    <source>
        <dbReference type="Proteomes" id="UP000704762"/>
    </source>
</evidence>
<sequence length="174" mass="18818">MTRYAALLRGVNVGGRKVGMPELREVAEQLGYAEVSTYINSGNLLLSSGRSATTIRTELERALNGRFGYPARVIVRDHSQLRSVLTANPYPEGNPSQVTVAFLAAGPDPEVADRMAGLATADEQFTIADTEIYVDFAGGLGRSKLAERLQQVVGVDLTVRNVRTVGKLVDLLDR</sequence>
<name>A0ABS2RE89_9ACTN</name>
<dbReference type="SUPFAM" id="SSF160379">
    <property type="entry name" value="SP0830-like"/>
    <property type="match status" value="1"/>
</dbReference>
<dbReference type="PIRSF" id="PIRSF008502">
    <property type="entry name" value="UCP008502"/>
    <property type="match status" value="1"/>
</dbReference>
<dbReference type="PANTHER" id="PTHR36439">
    <property type="entry name" value="BLL4334 PROTEIN"/>
    <property type="match status" value="1"/>
</dbReference>
<evidence type="ECO:0000313" key="1">
    <source>
        <dbReference type="EMBL" id="MBM7797310.1"/>
    </source>
</evidence>
<dbReference type="EMBL" id="JAFBCF010000001">
    <property type="protein sequence ID" value="MBM7797310.1"/>
    <property type="molecule type" value="Genomic_DNA"/>
</dbReference>
<protein>
    <submittedName>
        <fullName evidence="1">Uncharacterized protein (DUF1697 family)</fullName>
    </submittedName>
</protein>
<dbReference type="InterPro" id="IPR012545">
    <property type="entry name" value="DUF1697"/>
</dbReference>
<dbReference type="Proteomes" id="UP000704762">
    <property type="component" value="Unassembled WGS sequence"/>
</dbReference>
<organism evidence="1 2">
    <name type="scientific">Microlunatus panaciterrae</name>
    <dbReference type="NCBI Taxonomy" id="400768"/>
    <lineage>
        <taxon>Bacteria</taxon>
        <taxon>Bacillati</taxon>
        <taxon>Actinomycetota</taxon>
        <taxon>Actinomycetes</taxon>
        <taxon>Propionibacteriales</taxon>
        <taxon>Propionibacteriaceae</taxon>
        <taxon>Microlunatus</taxon>
    </lineage>
</organism>
<reference evidence="1 2" key="1">
    <citation type="submission" date="2021-01" db="EMBL/GenBank/DDBJ databases">
        <title>Sequencing the genomes of 1000 actinobacteria strains.</title>
        <authorList>
            <person name="Klenk H.-P."/>
        </authorList>
    </citation>
    <scope>NUCLEOTIDE SEQUENCE [LARGE SCALE GENOMIC DNA]</scope>
    <source>
        <strain evidence="1 2">DSM 18662</strain>
    </source>
</reference>